<dbReference type="Proteomes" id="UP000003022">
    <property type="component" value="Unassembled WGS sequence"/>
</dbReference>
<reference evidence="2 3" key="1">
    <citation type="journal article" date="2011" name="J. Bacteriol.">
        <title>Draft genome sequence of the marine bacterium Streptomyces griseoaurantiacus M045, which produces novel manumycin-type antibiotics with a pABA core component.</title>
        <authorList>
            <person name="Li F."/>
            <person name="Jiang P."/>
            <person name="Zheng H."/>
            <person name="Wang S."/>
            <person name="Zhao G."/>
            <person name="Qin S."/>
            <person name="Liu Z."/>
        </authorList>
    </citation>
    <scope>NUCLEOTIDE SEQUENCE [LARGE SCALE GENOMIC DNA]</scope>
    <source>
        <strain evidence="2 3">M045</strain>
    </source>
</reference>
<sequence>MRAHRAVPLGRTPPAGRPKALLGPPLPGPTALQAGPLGGPGASPARCRLTPTEPEAAHVRPHPQVARLHPPSLAGVHPTAVAPVSPPRSPSGRRPRLP</sequence>
<name>F3NSX0_9ACTN</name>
<feature type="region of interest" description="Disordered" evidence="1">
    <location>
        <begin position="1"/>
        <end position="98"/>
    </location>
</feature>
<proteinExistence type="predicted"/>
<organism evidence="2 3">
    <name type="scientific">Streptomyces griseoaurantiacus M045</name>
    <dbReference type="NCBI Taxonomy" id="996637"/>
    <lineage>
        <taxon>Bacteria</taxon>
        <taxon>Bacillati</taxon>
        <taxon>Actinomycetota</taxon>
        <taxon>Actinomycetes</taxon>
        <taxon>Kitasatosporales</taxon>
        <taxon>Streptomycetaceae</taxon>
        <taxon>Streptomyces</taxon>
        <taxon>Streptomyces aurantiacus group</taxon>
    </lineage>
</organism>
<accession>F3NSX0</accession>
<feature type="compositionally biased region" description="Low complexity" evidence="1">
    <location>
        <begin position="13"/>
        <end position="35"/>
    </location>
</feature>
<gene>
    <name evidence="2" type="ORF">SGM_6463</name>
</gene>
<protein>
    <submittedName>
        <fullName evidence="2">Uncharacterized protein</fullName>
    </submittedName>
</protein>
<dbReference type="AlphaFoldDB" id="F3NSX0"/>
<dbReference type="STRING" id="996637.SGM_6463"/>
<evidence type="ECO:0000313" key="2">
    <source>
        <dbReference type="EMBL" id="EGG43323.1"/>
    </source>
</evidence>
<dbReference type="EMBL" id="AEYX01000046">
    <property type="protein sequence ID" value="EGG43323.1"/>
    <property type="molecule type" value="Genomic_DNA"/>
</dbReference>
<evidence type="ECO:0000256" key="1">
    <source>
        <dbReference type="SAM" id="MobiDB-lite"/>
    </source>
</evidence>
<keyword evidence="3" id="KW-1185">Reference proteome</keyword>
<comment type="caution">
    <text evidence="2">The sequence shown here is derived from an EMBL/GenBank/DDBJ whole genome shotgun (WGS) entry which is preliminary data.</text>
</comment>
<evidence type="ECO:0000313" key="3">
    <source>
        <dbReference type="Proteomes" id="UP000003022"/>
    </source>
</evidence>